<dbReference type="GO" id="GO:0006096">
    <property type="term" value="P:glycolytic process"/>
    <property type="evidence" value="ECO:0007669"/>
    <property type="project" value="UniProtKB-KW"/>
</dbReference>
<organism evidence="7 8">
    <name type="scientific">Euphydryas editha</name>
    <name type="common">Edith's checkerspot</name>
    <dbReference type="NCBI Taxonomy" id="104508"/>
    <lineage>
        <taxon>Eukaryota</taxon>
        <taxon>Metazoa</taxon>
        <taxon>Ecdysozoa</taxon>
        <taxon>Arthropoda</taxon>
        <taxon>Hexapoda</taxon>
        <taxon>Insecta</taxon>
        <taxon>Pterygota</taxon>
        <taxon>Neoptera</taxon>
        <taxon>Endopterygota</taxon>
        <taxon>Lepidoptera</taxon>
        <taxon>Glossata</taxon>
        <taxon>Ditrysia</taxon>
        <taxon>Papilionoidea</taxon>
        <taxon>Nymphalidae</taxon>
        <taxon>Nymphalinae</taxon>
        <taxon>Euphydryas</taxon>
    </lineage>
</organism>
<evidence type="ECO:0000256" key="4">
    <source>
        <dbReference type="ARBA" id="ARBA00022777"/>
    </source>
</evidence>
<name>A0AAU9TT02_EUPED</name>
<dbReference type="Gene3D" id="3.40.1190.20">
    <property type="match status" value="1"/>
</dbReference>
<sequence length="488" mass="54648">MAGAPVKLGSILSFCAVFYAIFYRRDNFGDGRLSAVKEHLLHLENENKVGSGIHQPKVALGYGACHDLFVNATALLNPKDLKGSPEHFNEITSKEEFIKSFAYFFKHGAAAERFMSNSELYDELVEQSLKLPDSRWTIGGNAPLMAKRFHMEGWKVLLGAKMSKKLKSYIPKGIEIIGDENGEEVKDDVHMILEYRADEKFGIYKSPRANRYIMHNDENNPLLTSLEKLGEHLPAFSPNLLVISGLQMMDNFPFKQNGKDLRAERLDLVKQQILSQPLDTLAHFEMASYVDLELLLHLTTKVIPFVDSIGMNEQELSNLISVLEYGKVMVVADSNPRIATALDQMRKTFQIIRQKNTEFGSKKKLTRIHVHTLAYQAILTVKDSNWKRTKAAAAKASLTAHRYVCNTQTIALDKSKLLLDDSFSTTTDNNNSRVFFEAAKPVACWDEVLDNYEVDICVAPVLICTEAQLTAGAGDNISAAGLVLQVEK</sequence>
<reference evidence="7" key="1">
    <citation type="submission" date="2022-03" db="EMBL/GenBank/DDBJ databases">
        <authorList>
            <person name="Tunstrom K."/>
        </authorList>
    </citation>
    <scope>NUCLEOTIDE SEQUENCE</scope>
</reference>
<dbReference type="Pfam" id="PF04587">
    <property type="entry name" value="ADP_PFK_GK"/>
    <property type="match status" value="1"/>
</dbReference>
<keyword evidence="4" id="KW-0418">Kinase</keyword>
<gene>
    <name evidence="7" type="ORF">EEDITHA_LOCUS6139</name>
</gene>
<dbReference type="GO" id="GO:0006006">
    <property type="term" value="P:glucose metabolic process"/>
    <property type="evidence" value="ECO:0007669"/>
    <property type="project" value="TreeGrafter"/>
</dbReference>
<dbReference type="PANTHER" id="PTHR21208:SF1">
    <property type="entry name" value="ADP-DEPENDENT GLUCOKINASE"/>
    <property type="match status" value="1"/>
</dbReference>
<dbReference type="SUPFAM" id="SSF53613">
    <property type="entry name" value="Ribokinase-like"/>
    <property type="match status" value="1"/>
</dbReference>
<evidence type="ECO:0000256" key="3">
    <source>
        <dbReference type="ARBA" id="ARBA00022723"/>
    </source>
</evidence>
<dbReference type="AlphaFoldDB" id="A0AAU9TT02"/>
<comment type="caution">
    <text evidence="7">The sequence shown here is derived from an EMBL/GenBank/DDBJ whole genome shotgun (WGS) entry which is preliminary data.</text>
</comment>
<protein>
    <recommendedName>
        <fullName evidence="9">ADP-dependent glucokinase</fullName>
    </recommendedName>
</protein>
<evidence type="ECO:0000256" key="2">
    <source>
        <dbReference type="ARBA" id="ARBA00022679"/>
    </source>
</evidence>
<dbReference type="EMBL" id="CAKOGL010000009">
    <property type="protein sequence ID" value="CAH2090148.1"/>
    <property type="molecule type" value="Genomic_DNA"/>
</dbReference>
<evidence type="ECO:0000313" key="7">
    <source>
        <dbReference type="EMBL" id="CAH2090148.1"/>
    </source>
</evidence>
<accession>A0AAU9TT02</accession>
<dbReference type="PANTHER" id="PTHR21208">
    <property type="entry name" value="ADP-DEPENDENT GLUCOKINASE"/>
    <property type="match status" value="1"/>
</dbReference>
<keyword evidence="1" id="KW-0963">Cytoplasm</keyword>
<dbReference type="PROSITE" id="PS51255">
    <property type="entry name" value="ADPK"/>
    <property type="match status" value="1"/>
</dbReference>
<evidence type="ECO:0000256" key="1">
    <source>
        <dbReference type="ARBA" id="ARBA00022490"/>
    </source>
</evidence>
<dbReference type="Proteomes" id="UP001153954">
    <property type="component" value="Unassembled WGS sequence"/>
</dbReference>
<keyword evidence="6" id="KW-0324">Glycolysis</keyword>
<dbReference type="InterPro" id="IPR029056">
    <property type="entry name" value="Ribokinase-like"/>
</dbReference>
<evidence type="ECO:0000256" key="6">
    <source>
        <dbReference type="ARBA" id="ARBA00023152"/>
    </source>
</evidence>
<dbReference type="GO" id="GO:0005783">
    <property type="term" value="C:endoplasmic reticulum"/>
    <property type="evidence" value="ECO:0007669"/>
    <property type="project" value="TreeGrafter"/>
</dbReference>
<keyword evidence="3" id="KW-0479">Metal-binding</keyword>
<dbReference type="InterPro" id="IPR007666">
    <property type="entry name" value="ADP_PFK/GK"/>
</dbReference>
<dbReference type="GO" id="GO:0046872">
    <property type="term" value="F:metal ion binding"/>
    <property type="evidence" value="ECO:0007669"/>
    <property type="project" value="UniProtKB-KW"/>
</dbReference>
<evidence type="ECO:0000256" key="5">
    <source>
        <dbReference type="ARBA" id="ARBA00022842"/>
    </source>
</evidence>
<keyword evidence="8" id="KW-1185">Reference proteome</keyword>
<keyword evidence="2" id="KW-0808">Transferase</keyword>
<evidence type="ECO:0000313" key="8">
    <source>
        <dbReference type="Proteomes" id="UP001153954"/>
    </source>
</evidence>
<keyword evidence="5" id="KW-0460">Magnesium</keyword>
<proteinExistence type="predicted"/>
<dbReference type="GO" id="GO:0043843">
    <property type="term" value="F:ADP-specific glucokinase activity"/>
    <property type="evidence" value="ECO:0007669"/>
    <property type="project" value="TreeGrafter"/>
</dbReference>
<evidence type="ECO:0008006" key="9">
    <source>
        <dbReference type="Google" id="ProtNLM"/>
    </source>
</evidence>